<evidence type="ECO:0000313" key="6">
    <source>
        <dbReference type="Proteomes" id="UP000005444"/>
    </source>
</evidence>
<feature type="region of interest" description="Disordered" evidence="1">
    <location>
        <begin position="99"/>
        <end position="130"/>
    </location>
</feature>
<dbReference type="KEGG" id="pce:PECL_121"/>
<dbReference type="GO" id="GO:0046677">
    <property type="term" value="P:response to antibiotic"/>
    <property type="evidence" value="ECO:0007669"/>
    <property type="project" value="InterPro"/>
</dbReference>
<reference evidence="5 6" key="1">
    <citation type="journal article" date="2012" name="J. Bacteriol.">
        <title>Complete Genome Sequence of the Beer Spoilage Organism Pediococcus claussenii ATCC BAA-344T.</title>
        <authorList>
            <person name="Pittet V."/>
            <person name="Abegunde T."/>
            <person name="Marfleet T."/>
            <person name="Haakensen M."/>
            <person name="Morrow K."/>
            <person name="Jayaprakash T."/>
            <person name="Schroeder K."/>
            <person name="Trost B."/>
            <person name="Byrns S."/>
            <person name="Bergsveinson J."/>
            <person name="Kusalik A."/>
            <person name="Ziola B."/>
        </authorList>
    </citation>
    <scope>NUCLEOTIDE SEQUENCE [LARGE SCALE GENOMIC DNA]</scope>
    <source>
        <strain evidence="5 6">ATCC BAA-344</strain>
    </source>
</reference>
<name>G8PER7_PEDCP</name>
<accession>G8PER7</accession>
<organism evidence="5 6">
    <name type="scientific">Pediococcus claussenii (strain ATCC BAA-344 / DSM 14800 / JCM 18046 / KCTC 3811 / LMG 21948 / P06)</name>
    <dbReference type="NCBI Taxonomy" id="701521"/>
    <lineage>
        <taxon>Bacteria</taxon>
        <taxon>Bacillati</taxon>
        <taxon>Bacillota</taxon>
        <taxon>Bacilli</taxon>
        <taxon>Lactobacillales</taxon>
        <taxon>Lactobacillaceae</taxon>
        <taxon>Pediococcus</taxon>
    </lineage>
</organism>
<dbReference type="GO" id="GO:0008800">
    <property type="term" value="F:beta-lactamase activity"/>
    <property type="evidence" value="ECO:0007669"/>
    <property type="project" value="InterPro"/>
</dbReference>
<dbReference type="SUPFAM" id="SSF56601">
    <property type="entry name" value="beta-lactamase/transpeptidase-like"/>
    <property type="match status" value="1"/>
</dbReference>
<keyword evidence="6" id="KW-1185">Reference proteome</keyword>
<feature type="domain" description="Beta-lactamase class A catalytic" evidence="4">
    <location>
        <begin position="171"/>
        <end position="369"/>
    </location>
</feature>
<dbReference type="Gene3D" id="3.40.710.10">
    <property type="entry name" value="DD-peptidase/beta-lactamase superfamily"/>
    <property type="match status" value="1"/>
</dbReference>
<keyword evidence="2" id="KW-0472">Membrane</keyword>
<sequence>MEEVMYCPECGTKNDINAKFCKKCGHKLAVEKKKNDTSQSNAKQSLDGNKNISNIKTQPVISEKRSKKKNHGWLWIILILLVVLIAGVVGWIYIFDSPTSSSSSSDKTTYHSSKTSKAQDGTSSVSASPYKDFSSSSAKGLIASSFDGVSGKNSFYIGPTDTKISPYSQNNAPQRAASDIKIYVMATVFSQMKQNKFDMNDTYTLKDSDKVGGTGKVQNMGDGTKLSMQELMDYMMQDSDNTAANIIIRKLGGLNVVNDEITHLGFKDTKLERYLMDTDALKEGKDNMTSVNDLGTILTDIYNKKLISSSYDEQMLQILNQDEDHSKLLEEIPGSVSTYNKTGDYPDYGVQNDAAILSENGRSYVVVAMLENGSKDDQTSALNDLGKQVYEKYLED</sequence>
<evidence type="ECO:0000313" key="5">
    <source>
        <dbReference type="EMBL" id="AEV94447.1"/>
    </source>
</evidence>
<evidence type="ECO:0000256" key="2">
    <source>
        <dbReference type="SAM" id="Phobius"/>
    </source>
</evidence>
<dbReference type="InterPro" id="IPR026870">
    <property type="entry name" value="Zinc_ribbon_dom"/>
</dbReference>
<keyword evidence="2" id="KW-1133">Transmembrane helix</keyword>
<keyword evidence="2" id="KW-0812">Transmembrane</keyword>
<feature type="compositionally biased region" description="Polar residues" evidence="1">
    <location>
        <begin position="118"/>
        <end position="127"/>
    </location>
</feature>
<dbReference type="Pfam" id="PF13354">
    <property type="entry name" value="Beta-lactamase2"/>
    <property type="match status" value="1"/>
</dbReference>
<dbReference type="InterPro" id="IPR038587">
    <property type="entry name" value="Ribosomal_eL40_sf"/>
</dbReference>
<evidence type="ECO:0000259" key="4">
    <source>
        <dbReference type="Pfam" id="PF13354"/>
    </source>
</evidence>
<dbReference type="InterPro" id="IPR045155">
    <property type="entry name" value="Beta-lactam_cat"/>
</dbReference>
<dbReference type="eggNOG" id="COG2367">
    <property type="taxonomic scope" value="Bacteria"/>
</dbReference>
<dbReference type="Gene3D" id="4.10.1060.50">
    <property type="match status" value="1"/>
</dbReference>
<gene>
    <name evidence="5" type="primary">bla2</name>
    <name evidence="5" type="ordered locus">PECL_121</name>
</gene>
<dbReference type="AlphaFoldDB" id="G8PER7"/>
<dbReference type="HOGENOM" id="CLU_031960_9_4_9"/>
<dbReference type="InterPro" id="IPR000871">
    <property type="entry name" value="Beta-lactam_class-A"/>
</dbReference>
<feature type="compositionally biased region" description="Polar residues" evidence="1">
    <location>
        <begin position="37"/>
        <end position="51"/>
    </location>
</feature>
<feature type="compositionally biased region" description="Low complexity" evidence="1">
    <location>
        <begin position="99"/>
        <end position="116"/>
    </location>
</feature>
<dbReference type="PANTHER" id="PTHR35333">
    <property type="entry name" value="BETA-LACTAMASE"/>
    <property type="match status" value="1"/>
</dbReference>
<dbReference type="EMBL" id="CP003137">
    <property type="protein sequence ID" value="AEV94447.1"/>
    <property type="molecule type" value="Genomic_DNA"/>
</dbReference>
<evidence type="ECO:0000256" key="1">
    <source>
        <dbReference type="SAM" id="MobiDB-lite"/>
    </source>
</evidence>
<dbReference type="STRING" id="701521.PECL_121"/>
<dbReference type="PATRIC" id="fig|701521.8.peg.112"/>
<feature type="region of interest" description="Disordered" evidence="1">
    <location>
        <begin position="32"/>
        <end position="51"/>
    </location>
</feature>
<protein>
    <submittedName>
        <fullName evidence="5">Beta-lactamase</fullName>
    </submittedName>
</protein>
<dbReference type="Pfam" id="PF13240">
    <property type="entry name" value="Zn_Ribbon_1"/>
    <property type="match status" value="1"/>
</dbReference>
<dbReference type="InterPro" id="IPR012338">
    <property type="entry name" value="Beta-lactam/transpept-like"/>
</dbReference>
<feature type="domain" description="Zinc-ribbon" evidence="3">
    <location>
        <begin position="6"/>
        <end position="28"/>
    </location>
</feature>
<dbReference type="GO" id="GO:0030655">
    <property type="term" value="P:beta-lactam antibiotic catabolic process"/>
    <property type="evidence" value="ECO:0007669"/>
    <property type="project" value="InterPro"/>
</dbReference>
<evidence type="ECO:0000259" key="3">
    <source>
        <dbReference type="Pfam" id="PF13240"/>
    </source>
</evidence>
<dbReference type="Proteomes" id="UP000005444">
    <property type="component" value="Chromosome"/>
</dbReference>
<proteinExistence type="predicted"/>
<feature type="transmembrane region" description="Helical" evidence="2">
    <location>
        <begin position="73"/>
        <end position="94"/>
    </location>
</feature>
<dbReference type="PANTHER" id="PTHR35333:SF3">
    <property type="entry name" value="BETA-LACTAMASE-TYPE TRANSPEPTIDASE FOLD CONTAINING PROTEIN"/>
    <property type="match status" value="1"/>
</dbReference>